<reference evidence="2" key="1">
    <citation type="journal article" date="2022" name="G3 (Bethesda)">
        <title>High quality genome of the basidiomycete yeast Dioszegia hungarica PDD-24b-2 isolated from cloud water.</title>
        <authorList>
            <person name="Jarrige D."/>
            <person name="Haridas S."/>
            <person name="Bleykasten-Grosshans C."/>
            <person name="Joly M."/>
            <person name="Nadalig T."/>
            <person name="Sancelme M."/>
            <person name="Vuilleumier S."/>
            <person name="Grigoriev I.V."/>
            <person name="Amato P."/>
            <person name="Bringel F."/>
        </authorList>
    </citation>
    <scope>NUCLEOTIDE SEQUENCE</scope>
    <source>
        <strain evidence="2">PDD-24b-2</strain>
    </source>
</reference>
<name>A0AA38LVH2_9TREE</name>
<protein>
    <submittedName>
        <fullName evidence="2">Uncharacterized protein</fullName>
    </submittedName>
</protein>
<dbReference type="EMBL" id="JAKWFO010000005">
    <property type="protein sequence ID" value="KAI9635281.1"/>
    <property type="molecule type" value="Genomic_DNA"/>
</dbReference>
<feature type="compositionally biased region" description="Polar residues" evidence="1">
    <location>
        <begin position="373"/>
        <end position="383"/>
    </location>
</feature>
<dbReference type="AlphaFoldDB" id="A0AA38LVH2"/>
<evidence type="ECO:0000313" key="3">
    <source>
        <dbReference type="Proteomes" id="UP001164286"/>
    </source>
</evidence>
<dbReference type="RefSeq" id="XP_052945058.1">
    <property type="nucleotide sequence ID" value="XM_053092701.1"/>
</dbReference>
<accession>A0AA38LVH2</accession>
<proteinExistence type="predicted"/>
<comment type="caution">
    <text evidence="2">The sequence shown here is derived from an EMBL/GenBank/DDBJ whole genome shotgun (WGS) entry which is preliminary data.</text>
</comment>
<organism evidence="2 3">
    <name type="scientific">Dioszegia hungarica</name>
    <dbReference type="NCBI Taxonomy" id="4972"/>
    <lineage>
        <taxon>Eukaryota</taxon>
        <taxon>Fungi</taxon>
        <taxon>Dikarya</taxon>
        <taxon>Basidiomycota</taxon>
        <taxon>Agaricomycotina</taxon>
        <taxon>Tremellomycetes</taxon>
        <taxon>Tremellales</taxon>
        <taxon>Bulleribasidiaceae</taxon>
        <taxon>Dioszegia</taxon>
    </lineage>
</organism>
<dbReference type="GeneID" id="77731906"/>
<dbReference type="Proteomes" id="UP001164286">
    <property type="component" value="Unassembled WGS sequence"/>
</dbReference>
<keyword evidence="3" id="KW-1185">Reference proteome</keyword>
<evidence type="ECO:0000313" key="2">
    <source>
        <dbReference type="EMBL" id="KAI9635281.1"/>
    </source>
</evidence>
<gene>
    <name evidence="2" type="ORF">MKK02DRAFT_43963</name>
</gene>
<feature type="region of interest" description="Disordered" evidence="1">
    <location>
        <begin position="362"/>
        <end position="394"/>
    </location>
</feature>
<sequence>MLRQEVAHLPPTLFPVYSGLPPSAISISTYHQQLWRIRTKSSVRTMFTSFSAEPDSVATSSIPTKKTLFGRYLGPQWDSRANLTYKVAVSEDCKPGTQTPATAEEQCAYQTIPDIFTQTYFGVRWLSKEHEEAAWIDAADRALKAACMEASHEIRTMTRAFPSQFKDIKVSATGQGGGTVVAVCDCAVQPPPRIRHFQAYWTAPDPTNDHTDRFSIFAECSRAGVDPQTKKRITDHYGGVIRSAYSHYHAGETSDVAAGCWSDTRTGLWGRFNKSSKGYTFIVSKELAGALPATGDESDAFQETMEIAWMRAGTAALKKAGLDRSYVFRDMFYYSRSRLDNIPVGLSLRLSNSSTVVCIGKYKPRGPDAGPASQVTSSRPRATTNRRRASRHLDKSKVQRKHIQVYWTAPDATRDDKTPYWVAVVWSQAEENPDTIASIKSAVADIIQSVHRRQIKVGSGPCDVCSSFWSVKLPPDYIRDEVEYIDGLTMSHVKAEAERLGTAHPGSVFVVCTDREEATTGVAE</sequence>
<evidence type="ECO:0000256" key="1">
    <source>
        <dbReference type="SAM" id="MobiDB-lite"/>
    </source>
</evidence>